<dbReference type="GO" id="GO:0061630">
    <property type="term" value="F:ubiquitin protein ligase activity"/>
    <property type="evidence" value="ECO:0007669"/>
    <property type="project" value="InterPro"/>
</dbReference>
<keyword evidence="3" id="KW-0131">Cell cycle</keyword>
<sequence>MDIERPFEYPHGIRNSANLQPQRRQMEPSFIDLHHPRGFVMSDPEALGPQDFNSYSYPTNAQEPPSQTQNQAPRMNGNATPWASMNINSIPHGFYGGFQSQYSPAEPYPYPGHMYTSPVHSLTSPPPDVVARERLALALAMEQRAAAREARNTSPTSQQENPAKPSTQSCKSIASATRKPVEGECPVCWEPFLDAQTILFCKTTCGNNFHKSCIVEWLTAPANRQALLKCPMCRGAWDDQELKELHQENGISSPRPAKRFRADTAWAAQRQRQEHIRRFTRQRAYERRNSADRSRATPVAYDNRPNFFVRDEQSPQMSPTSPTSPQNQFSPTMPYHLSNNPSFTPVPRPTPGPIQSMSPADGNNFQMSTFSQPPAFGVSRFTPDANNNANINNGFRPSHMMSFQFQPPQAVAAFGTQSGPIYPRYPAMTPQNFPPANLGMSQFGSMSRTEVQGTRTPATSIMEHINLPVQQHPCPAMRQQNTTMPQQVYPGSFAPPPPSAGSQASWEYHQYHYSHIYTVFMNH</sequence>
<feature type="compositionally biased region" description="Polar residues" evidence="5">
    <location>
        <begin position="152"/>
        <end position="172"/>
    </location>
</feature>
<dbReference type="SMART" id="SM00184">
    <property type="entry name" value="RING"/>
    <property type="match status" value="1"/>
</dbReference>
<evidence type="ECO:0000313" key="7">
    <source>
        <dbReference type="EMBL" id="TID14237.1"/>
    </source>
</evidence>
<feature type="domain" description="RING-type" evidence="6">
    <location>
        <begin position="185"/>
        <end position="234"/>
    </location>
</feature>
<evidence type="ECO:0000313" key="8">
    <source>
        <dbReference type="Proteomes" id="UP000298493"/>
    </source>
</evidence>
<feature type="compositionally biased region" description="Polar residues" evidence="5">
    <location>
        <begin position="51"/>
        <end position="78"/>
    </location>
</feature>
<keyword evidence="8" id="KW-1185">Reference proteome</keyword>
<proteinExistence type="predicted"/>
<evidence type="ECO:0000256" key="4">
    <source>
        <dbReference type="PROSITE-ProRule" id="PRU00175"/>
    </source>
</evidence>
<keyword evidence="3" id="KW-0498">Mitosis</keyword>
<dbReference type="InterPro" id="IPR001841">
    <property type="entry name" value="Znf_RING"/>
</dbReference>
<dbReference type="InterPro" id="IPR024991">
    <property type="entry name" value="RING-H2_APC11"/>
</dbReference>
<dbReference type="InterPro" id="IPR013083">
    <property type="entry name" value="Znf_RING/FYVE/PHD"/>
</dbReference>
<dbReference type="GO" id="GO:0008270">
    <property type="term" value="F:zinc ion binding"/>
    <property type="evidence" value="ECO:0007669"/>
    <property type="project" value="UniProtKB-KW"/>
</dbReference>
<dbReference type="Proteomes" id="UP000298493">
    <property type="component" value="Unassembled WGS sequence"/>
</dbReference>
<evidence type="ECO:0000256" key="1">
    <source>
        <dbReference type="ARBA" id="ARBA00013928"/>
    </source>
</evidence>
<dbReference type="GO" id="GO:0097602">
    <property type="term" value="F:cullin family protein binding"/>
    <property type="evidence" value="ECO:0007669"/>
    <property type="project" value="InterPro"/>
</dbReference>
<feature type="region of interest" description="Disordered" evidence="5">
    <location>
        <begin position="265"/>
        <end position="298"/>
    </location>
</feature>
<evidence type="ECO:0000259" key="6">
    <source>
        <dbReference type="PROSITE" id="PS50089"/>
    </source>
</evidence>
<feature type="region of interest" description="Disordered" evidence="5">
    <location>
        <begin position="310"/>
        <end position="330"/>
    </location>
</feature>
<comment type="caution">
    <text evidence="7">The sequence shown here is derived from an EMBL/GenBank/DDBJ whole genome shotgun (WGS) entry which is preliminary data.</text>
</comment>
<dbReference type="GO" id="GO:0031145">
    <property type="term" value="P:anaphase-promoting complex-dependent catabolic process"/>
    <property type="evidence" value="ECO:0007669"/>
    <property type="project" value="InterPro"/>
</dbReference>
<organism evidence="7 8">
    <name type="scientific">Venturia nashicola</name>
    <dbReference type="NCBI Taxonomy" id="86259"/>
    <lineage>
        <taxon>Eukaryota</taxon>
        <taxon>Fungi</taxon>
        <taxon>Dikarya</taxon>
        <taxon>Ascomycota</taxon>
        <taxon>Pezizomycotina</taxon>
        <taxon>Dothideomycetes</taxon>
        <taxon>Pleosporomycetidae</taxon>
        <taxon>Venturiales</taxon>
        <taxon>Venturiaceae</taxon>
        <taxon>Venturia</taxon>
    </lineage>
</organism>
<reference evidence="7 8" key="1">
    <citation type="submission" date="2019-04" db="EMBL/GenBank/DDBJ databases">
        <title>High contiguity whole genome sequence and gene annotation resource for two Venturia nashicola isolates.</title>
        <authorList>
            <person name="Prokchorchik M."/>
            <person name="Won K."/>
            <person name="Lee Y."/>
            <person name="Choi E.D."/>
            <person name="Segonzac C."/>
            <person name="Sohn K.H."/>
        </authorList>
    </citation>
    <scope>NUCLEOTIDE SEQUENCE [LARGE SCALE GENOMIC DNA]</scope>
    <source>
        <strain evidence="7 8">PRI2</strain>
    </source>
</reference>
<dbReference type="EMBL" id="SNSC02000023">
    <property type="protein sequence ID" value="TID14237.1"/>
    <property type="molecule type" value="Genomic_DNA"/>
</dbReference>
<dbReference type="GO" id="GO:0051301">
    <property type="term" value="P:cell division"/>
    <property type="evidence" value="ECO:0007669"/>
    <property type="project" value="UniProtKB-KW"/>
</dbReference>
<keyword evidence="2" id="KW-0132">Cell division</keyword>
<keyword evidence="4" id="KW-0479">Metal-binding</keyword>
<dbReference type="STRING" id="86259.A0A4Z1NFL0"/>
<dbReference type="PROSITE" id="PS50089">
    <property type="entry name" value="ZF_RING_2"/>
    <property type="match status" value="1"/>
</dbReference>
<dbReference type="Gene3D" id="3.30.40.10">
    <property type="entry name" value="Zinc/RING finger domain, C3HC4 (zinc finger)"/>
    <property type="match status" value="1"/>
</dbReference>
<dbReference type="PANTHER" id="PTHR21540">
    <property type="entry name" value="RING FINGER AND SWIM DOMAIN-CONTAINING PROTEIN 2"/>
    <property type="match status" value="1"/>
</dbReference>
<feature type="compositionally biased region" description="Basic and acidic residues" evidence="5">
    <location>
        <begin position="271"/>
        <end position="295"/>
    </location>
</feature>
<evidence type="ECO:0000256" key="2">
    <source>
        <dbReference type="ARBA" id="ARBA00022618"/>
    </source>
</evidence>
<evidence type="ECO:0000256" key="5">
    <source>
        <dbReference type="SAM" id="MobiDB-lite"/>
    </source>
</evidence>
<dbReference type="AlphaFoldDB" id="A0A4Z1NFL0"/>
<accession>A0A4Z1NFL0</accession>
<name>A0A4Z1NFL0_9PEZI</name>
<dbReference type="PANTHER" id="PTHR21540:SF0">
    <property type="entry name" value="PHD FAMILY PROTEIN"/>
    <property type="match status" value="1"/>
</dbReference>
<dbReference type="InterPro" id="IPR039903">
    <property type="entry name" value="Zswim2"/>
</dbReference>
<evidence type="ECO:0000256" key="3">
    <source>
        <dbReference type="ARBA" id="ARBA00022776"/>
    </source>
</evidence>
<keyword evidence="4" id="KW-0862">Zinc</keyword>
<keyword evidence="4" id="KW-0863">Zinc-finger</keyword>
<dbReference type="Pfam" id="PF12861">
    <property type="entry name" value="zf-ANAPC11"/>
    <property type="match status" value="1"/>
</dbReference>
<dbReference type="SUPFAM" id="SSF57850">
    <property type="entry name" value="RING/U-box"/>
    <property type="match status" value="1"/>
</dbReference>
<feature type="compositionally biased region" description="Low complexity" evidence="5">
    <location>
        <begin position="314"/>
        <end position="330"/>
    </location>
</feature>
<protein>
    <recommendedName>
        <fullName evidence="1">Anaphase-promoting complex subunit 11</fullName>
    </recommendedName>
</protein>
<gene>
    <name evidence="7" type="ORF">E6O75_ATG09316</name>
</gene>
<dbReference type="GO" id="GO:0005680">
    <property type="term" value="C:anaphase-promoting complex"/>
    <property type="evidence" value="ECO:0007669"/>
    <property type="project" value="InterPro"/>
</dbReference>
<feature type="region of interest" description="Disordered" evidence="5">
    <location>
        <begin position="142"/>
        <end position="172"/>
    </location>
</feature>
<feature type="region of interest" description="Disordered" evidence="5">
    <location>
        <begin position="42"/>
        <end position="78"/>
    </location>
</feature>